<dbReference type="Proteomes" id="UP000646749">
    <property type="component" value="Unassembled WGS sequence"/>
</dbReference>
<sequence length="325" mass="33717">MADDGLSPGAVARRLGIAVTTLRSWHRRYGLGPSRHVPGQHRRYSPEDLARLDVMRRLTAEGLPPAEAAYWARDAVPGKEPDRGGAAAAGRPGRQRTGERSPARAGGGTAIPVGRAGPAARGLARAAMRLDPLSMRAGITAALTADGVVATWERMLRPVLVGIGERHAASAGFVEVEHLLSRCVSEALAAVPRPPGGAAPPRILLSCADEEQHSLPLEALAAALAEAGTHCRLLGARVPVAALVDAVGRTAPLAVVVWSQQPATGDPAQLTAVRASSRPPPVLVAAGPGWPPPDRLPVGVRTPATLAEALAELRDVSEFSGRWPG</sequence>
<dbReference type="PANTHER" id="PTHR30204:SF97">
    <property type="entry name" value="MERR FAMILY REGULATORY PROTEIN"/>
    <property type="match status" value="1"/>
</dbReference>
<dbReference type="RefSeq" id="WP_203867365.1">
    <property type="nucleotide sequence ID" value="NZ_BONW01000017.1"/>
</dbReference>
<name>A0ABQ4E299_9ACTN</name>
<keyword evidence="6" id="KW-1185">Reference proteome</keyword>
<dbReference type="Gene3D" id="3.40.50.280">
    <property type="entry name" value="Cobalamin-binding domain"/>
    <property type="match status" value="1"/>
</dbReference>
<comment type="caution">
    <text evidence="5">The sequence shown here is derived from an EMBL/GenBank/DDBJ whole genome shotgun (WGS) entry which is preliminary data.</text>
</comment>
<dbReference type="CDD" id="cd01104">
    <property type="entry name" value="HTH_MlrA-CarA"/>
    <property type="match status" value="1"/>
</dbReference>
<dbReference type="InterPro" id="IPR036594">
    <property type="entry name" value="Meth_synthase_dom"/>
</dbReference>
<dbReference type="Pfam" id="PF13411">
    <property type="entry name" value="MerR_1"/>
    <property type="match status" value="1"/>
</dbReference>
<dbReference type="InterPro" id="IPR000551">
    <property type="entry name" value="MerR-type_HTH_dom"/>
</dbReference>
<dbReference type="Gene3D" id="1.10.1660.10">
    <property type="match status" value="1"/>
</dbReference>
<evidence type="ECO:0000313" key="6">
    <source>
        <dbReference type="Proteomes" id="UP000646749"/>
    </source>
</evidence>
<dbReference type="InterPro" id="IPR006158">
    <property type="entry name" value="Cobalamin-bd"/>
</dbReference>
<evidence type="ECO:0000256" key="2">
    <source>
        <dbReference type="SAM" id="MobiDB-lite"/>
    </source>
</evidence>
<dbReference type="SMART" id="SM00422">
    <property type="entry name" value="HTH_MERR"/>
    <property type="match status" value="1"/>
</dbReference>
<dbReference type="Gene3D" id="1.10.1240.10">
    <property type="entry name" value="Methionine synthase domain"/>
    <property type="match status" value="1"/>
</dbReference>
<dbReference type="PROSITE" id="PS51332">
    <property type="entry name" value="B12_BINDING"/>
    <property type="match status" value="1"/>
</dbReference>
<feature type="domain" description="HTH merR-type" evidence="3">
    <location>
        <begin position="5"/>
        <end position="74"/>
    </location>
</feature>
<proteinExistence type="predicted"/>
<dbReference type="EMBL" id="BONW01000017">
    <property type="protein sequence ID" value="GIG88840.1"/>
    <property type="molecule type" value="Genomic_DNA"/>
</dbReference>
<organism evidence="5 6">
    <name type="scientific">Plantactinospora endophytica</name>
    <dbReference type="NCBI Taxonomy" id="673535"/>
    <lineage>
        <taxon>Bacteria</taxon>
        <taxon>Bacillati</taxon>
        <taxon>Actinomycetota</taxon>
        <taxon>Actinomycetes</taxon>
        <taxon>Micromonosporales</taxon>
        <taxon>Micromonosporaceae</taxon>
        <taxon>Plantactinospora</taxon>
    </lineage>
</organism>
<dbReference type="InterPro" id="IPR047057">
    <property type="entry name" value="MerR_fam"/>
</dbReference>
<dbReference type="SUPFAM" id="SSF52242">
    <property type="entry name" value="Cobalamin (vitamin B12)-binding domain"/>
    <property type="match status" value="1"/>
</dbReference>
<reference evidence="5 6" key="1">
    <citation type="submission" date="2021-01" db="EMBL/GenBank/DDBJ databases">
        <title>Whole genome shotgun sequence of Plantactinospora endophytica NBRC 110450.</title>
        <authorList>
            <person name="Komaki H."/>
            <person name="Tamura T."/>
        </authorList>
    </citation>
    <scope>NUCLEOTIDE SEQUENCE [LARGE SCALE GENOMIC DNA]</scope>
    <source>
        <strain evidence="5 6">NBRC 110450</strain>
    </source>
</reference>
<dbReference type="InterPro" id="IPR036724">
    <property type="entry name" value="Cobalamin-bd_sf"/>
</dbReference>
<dbReference type="PANTHER" id="PTHR30204">
    <property type="entry name" value="REDOX-CYCLING DRUG-SENSING TRANSCRIPTIONAL ACTIVATOR SOXR"/>
    <property type="match status" value="1"/>
</dbReference>
<accession>A0ABQ4E299</accession>
<dbReference type="InterPro" id="IPR003759">
    <property type="entry name" value="Cbl-bd_cap"/>
</dbReference>
<keyword evidence="1" id="KW-0238">DNA-binding</keyword>
<evidence type="ECO:0000259" key="4">
    <source>
        <dbReference type="PROSITE" id="PS51332"/>
    </source>
</evidence>
<dbReference type="InterPro" id="IPR009061">
    <property type="entry name" value="DNA-bd_dom_put_sf"/>
</dbReference>
<feature type="domain" description="B12-binding" evidence="4">
    <location>
        <begin position="200"/>
        <end position="325"/>
    </location>
</feature>
<evidence type="ECO:0000256" key="1">
    <source>
        <dbReference type="ARBA" id="ARBA00023125"/>
    </source>
</evidence>
<dbReference type="Pfam" id="PF02607">
    <property type="entry name" value="B12-binding_2"/>
    <property type="match status" value="1"/>
</dbReference>
<evidence type="ECO:0000313" key="5">
    <source>
        <dbReference type="EMBL" id="GIG88840.1"/>
    </source>
</evidence>
<gene>
    <name evidence="5" type="ORF">Pen02_37760</name>
</gene>
<evidence type="ECO:0000259" key="3">
    <source>
        <dbReference type="PROSITE" id="PS50937"/>
    </source>
</evidence>
<dbReference type="PROSITE" id="PS50937">
    <property type="entry name" value="HTH_MERR_2"/>
    <property type="match status" value="1"/>
</dbReference>
<protein>
    <submittedName>
        <fullName evidence="5">Transcriptional regulator</fullName>
    </submittedName>
</protein>
<feature type="region of interest" description="Disordered" evidence="2">
    <location>
        <begin position="76"/>
        <end position="116"/>
    </location>
</feature>
<dbReference type="SUPFAM" id="SSF46955">
    <property type="entry name" value="Putative DNA-binding domain"/>
    <property type="match status" value="1"/>
</dbReference>